<keyword evidence="3" id="KW-0378">Hydrolase</keyword>
<evidence type="ECO:0000256" key="1">
    <source>
        <dbReference type="ARBA" id="ARBA00009228"/>
    </source>
</evidence>
<evidence type="ECO:0000256" key="5">
    <source>
        <dbReference type="ARBA" id="ARBA00023157"/>
    </source>
</evidence>
<dbReference type="CDD" id="cd00190">
    <property type="entry name" value="Tryp_SPc"/>
    <property type="match status" value="1"/>
</dbReference>
<evidence type="ECO:0000313" key="8">
    <source>
        <dbReference type="Proteomes" id="UP000265200"/>
    </source>
</evidence>
<reference evidence="7" key="4">
    <citation type="submission" date="2025-09" db="UniProtKB">
        <authorList>
            <consortium name="Ensembl"/>
        </authorList>
    </citation>
    <scope>IDENTIFICATION</scope>
    <source>
        <strain evidence="7">HSOK</strain>
    </source>
</reference>
<evidence type="ECO:0000256" key="4">
    <source>
        <dbReference type="ARBA" id="ARBA00022825"/>
    </source>
</evidence>
<evidence type="ECO:0000313" key="7">
    <source>
        <dbReference type="Ensembl" id="ENSORLP00015004654.1"/>
    </source>
</evidence>
<dbReference type="PROSITE" id="PS50240">
    <property type="entry name" value="TRYPSIN_DOM"/>
    <property type="match status" value="1"/>
</dbReference>
<keyword evidence="4" id="KW-0720">Serine protease</keyword>
<dbReference type="GO" id="GO:0004252">
    <property type="term" value="F:serine-type endopeptidase activity"/>
    <property type="evidence" value="ECO:0007669"/>
    <property type="project" value="InterPro"/>
</dbReference>
<dbReference type="GO" id="GO:0006508">
    <property type="term" value="P:proteolysis"/>
    <property type="evidence" value="ECO:0007669"/>
    <property type="project" value="UniProtKB-KW"/>
</dbReference>
<dbReference type="Ensembl" id="ENSORLT00015007235.1">
    <property type="protein sequence ID" value="ENSORLP00015004654.1"/>
    <property type="gene ID" value="ENSORLG00015005450.1"/>
</dbReference>
<dbReference type="InterPro" id="IPR009003">
    <property type="entry name" value="Peptidase_S1_PA"/>
</dbReference>
<dbReference type="InterPro" id="IPR001254">
    <property type="entry name" value="Trypsin_dom"/>
</dbReference>
<sequence>MYLIRSLQRLRLCGKLWQIAIKPPSVLEKKKEEEKVAGIKLADVFGPRRVAATKGNHKKKMNLLLLTVILGLAGALPLKESKECRPHSRPWHVLLRGDKKSCSGALIDERWIVTSYDCATTPYTTIATLGEHDLTVEEATEQHIVVSDVIQHEPYRSPLHSLTLMRLSEPVRLTPYVQPIPLPSRCALPGEICSVSGWGSTNSSHSNNSPRLKCITVPVVDDQTCVETFPEYLYWGNMVCAGQNDTDNCLSDTSTVMVCDGQLQGLKWFDHGCRDPAHPTVYTEMCKYNGWIKSMMENYAPTFTTTLKTT</sequence>
<reference evidence="7 8" key="2">
    <citation type="submission" date="2017-04" db="EMBL/GenBank/DDBJ databases">
        <title>CpG methylation of centromeres and impact of large insertions on vertebrate speciation.</title>
        <authorList>
            <person name="Ichikawa K."/>
            <person name="Yoshimura J."/>
            <person name="Morishita S."/>
        </authorList>
    </citation>
    <scope>NUCLEOTIDE SEQUENCE</scope>
    <source>
        <strain evidence="7 8">HSOK</strain>
    </source>
</reference>
<evidence type="ECO:0000256" key="3">
    <source>
        <dbReference type="ARBA" id="ARBA00022801"/>
    </source>
</evidence>
<dbReference type="PANTHER" id="PTHR24271">
    <property type="entry name" value="KALLIKREIN-RELATED"/>
    <property type="match status" value="1"/>
</dbReference>
<evidence type="ECO:0000259" key="6">
    <source>
        <dbReference type="PROSITE" id="PS50240"/>
    </source>
</evidence>
<dbReference type="SUPFAM" id="SSF50494">
    <property type="entry name" value="Trypsin-like serine proteases"/>
    <property type="match status" value="1"/>
</dbReference>
<dbReference type="Gene3D" id="2.40.10.10">
    <property type="entry name" value="Trypsin-like serine proteases"/>
    <property type="match status" value="2"/>
</dbReference>
<dbReference type="Proteomes" id="UP000265200">
    <property type="component" value="Chromosome 16"/>
</dbReference>
<organism evidence="7 8">
    <name type="scientific">Oryzias latipes</name>
    <name type="common">Japanese rice fish</name>
    <name type="synonym">Japanese killifish</name>
    <dbReference type="NCBI Taxonomy" id="8090"/>
    <lineage>
        <taxon>Eukaryota</taxon>
        <taxon>Metazoa</taxon>
        <taxon>Chordata</taxon>
        <taxon>Craniata</taxon>
        <taxon>Vertebrata</taxon>
        <taxon>Euteleostomi</taxon>
        <taxon>Actinopterygii</taxon>
        <taxon>Neopterygii</taxon>
        <taxon>Teleostei</taxon>
        <taxon>Neoteleostei</taxon>
        <taxon>Acanthomorphata</taxon>
        <taxon>Ovalentaria</taxon>
        <taxon>Atherinomorphae</taxon>
        <taxon>Beloniformes</taxon>
        <taxon>Adrianichthyidae</taxon>
        <taxon>Oryziinae</taxon>
        <taxon>Oryzias</taxon>
    </lineage>
</organism>
<keyword evidence="5" id="KW-1015">Disulfide bond</keyword>
<dbReference type="PANTHER" id="PTHR24271:SF47">
    <property type="entry name" value="KALLIKREIN-1"/>
    <property type="match status" value="1"/>
</dbReference>
<comment type="similarity">
    <text evidence="1">Belongs to the peptidase S1 family. Snake venom subfamily.</text>
</comment>
<proteinExistence type="inferred from homology"/>
<feature type="domain" description="Peptidase S1" evidence="6">
    <location>
        <begin position="69"/>
        <end position="297"/>
    </location>
</feature>
<keyword evidence="2" id="KW-0645">Protease</keyword>
<dbReference type="InterPro" id="IPR043504">
    <property type="entry name" value="Peptidase_S1_PA_chymotrypsin"/>
</dbReference>
<dbReference type="AlphaFoldDB" id="A0A3P9HAT1"/>
<accession>A0A3P9HAT1</accession>
<protein>
    <recommendedName>
        <fullName evidence="6">Peptidase S1 domain-containing protein</fullName>
    </recommendedName>
</protein>
<dbReference type="FunFam" id="2.40.10.10:FF:000010">
    <property type="entry name" value="Kallikrein related peptidase 11"/>
    <property type="match status" value="1"/>
</dbReference>
<reference evidence="7" key="3">
    <citation type="submission" date="2025-08" db="UniProtKB">
        <authorList>
            <consortium name="Ensembl"/>
        </authorList>
    </citation>
    <scope>IDENTIFICATION</scope>
    <source>
        <strain evidence="7">HSOK</strain>
    </source>
</reference>
<reference key="1">
    <citation type="journal article" date="2007" name="Nature">
        <title>The medaka draft genome and insights into vertebrate genome evolution.</title>
        <authorList>
            <person name="Kasahara M."/>
            <person name="Naruse K."/>
            <person name="Sasaki S."/>
            <person name="Nakatani Y."/>
            <person name="Qu W."/>
            <person name="Ahsan B."/>
            <person name="Yamada T."/>
            <person name="Nagayasu Y."/>
            <person name="Doi K."/>
            <person name="Kasai Y."/>
            <person name="Jindo T."/>
            <person name="Kobayashi D."/>
            <person name="Shimada A."/>
            <person name="Toyoda A."/>
            <person name="Kuroki Y."/>
            <person name="Fujiyama A."/>
            <person name="Sasaki T."/>
            <person name="Shimizu A."/>
            <person name="Asakawa S."/>
            <person name="Shimizu N."/>
            <person name="Hashimoto S."/>
            <person name="Yang J."/>
            <person name="Lee Y."/>
            <person name="Matsushima K."/>
            <person name="Sugano S."/>
            <person name="Sakaizumi M."/>
            <person name="Narita T."/>
            <person name="Ohishi K."/>
            <person name="Haga S."/>
            <person name="Ohta F."/>
            <person name="Nomoto H."/>
            <person name="Nogata K."/>
            <person name="Morishita T."/>
            <person name="Endo T."/>
            <person name="Shin-I T."/>
            <person name="Takeda H."/>
            <person name="Morishita S."/>
            <person name="Kohara Y."/>
        </authorList>
    </citation>
    <scope>NUCLEOTIDE SEQUENCE [LARGE SCALE GENOMIC DNA]</scope>
    <source>
        <strain>Hd-rR</strain>
    </source>
</reference>
<dbReference type="SMART" id="SM00020">
    <property type="entry name" value="Tryp_SPc"/>
    <property type="match status" value="1"/>
</dbReference>
<name>A0A3P9HAT1_ORYLA</name>
<dbReference type="Pfam" id="PF00089">
    <property type="entry name" value="Trypsin"/>
    <property type="match status" value="1"/>
</dbReference>
<evidence type="ECO:0000256" key="2">
    <source>
        <dbReference type="ARBA" id="ARBA00022670"/>
    </source>
</evidence>